<organism evidence="2 3">
    <name type="scientific">Rhipicephalus microplus</name>
    <name type="common">Cattle tick</name>
    <name type="synonym">Boophilus microplus</name>
    <dbReference type="NCBI Taxonomy" id="6941"/>
    <lineage>
        <taxon>Eukaryota</taxon>
        <taxon>Metazoa</taxon>
        <taxon>Ecdysozoa</taxon>
        <taxon>Arthropoda</taxon>
        <taxon>Chelicerata</taxon>
        <taxon>Arachnida</taxon>
        <taxon>Acari</taxon>
        <taxon>Parasitiformes</taxon>
        <taxon>Ixodida</taxon>
        <taxon>Ixodoidea</taxon>
        <taxon>Ixodidae</taxon>
        <taxon>Rhipicephalinae</taxon>
        <taxon>Rhipicephalus</taxon>
        <taxon>Boophilus</taxon>
    </lineage>
</organism>
<protein>
    <submittedName>
        <fullName evidence="2">Uncharacterized protein</fullName>
    </submittedName>
</protein>
<reference evidence="2" key="1">
    <citation type="journal article" date="2020" name="Cell">
        <title>Large-Scale Comparative Analyses of Tick Genomes Elucidate Their Genetic Diversity and Vector Capacities.</title>
        <authorList>
            <consortium name="Tick Genome and Microbiome Consortium (TIGMIC)"/>
            <person name="Jia N."/>
            <person name="Wang J."/>
            <person name="Shi W."/>
            <person name="Du L."/>
            <person name="Sun Y."/>
            <person name="Zhan W."/>
            <person name="Jiang J.F."/>
            <person name="Wang Q."/>
            <person name="Zhang B."/>
            <person name="Ji P."/>
            <person name="Bell-Sakyi L."/>
            <person name="Cui X.M."/>
            <person name="Yuan T.T."/>
            <person name="Jiang B.G."/>
            <person name="Yang W.F."/>
            <person name="Lam T.T."/>
            <person name="Chang Q.C."/>
            <person name="Ding S.J."/>
            <person name="Wang X.J."/>
            <person name="Zhu J.G."/>
            <person name="Ruan X.D."/>
            <person name="Zhao L."/>
            <person name="Wei J.T."/>
            <person name="Ye R.Z."/>
            <person name="Que T.C."/>
            <person name="Du C.H."/>
            <person name="Zhou Y.H."/>
            <person name="Cheng J.X."/>
            <person name="Dai P.F."/>
            <person name="Guo W.B."/>
            <person name="Han X.H."/>
            <person name="Huang E.J."/>
            <person name="Li L.F."/>
            <person name="Wei W."/>
            <person name="Gao Y.C."/>
            <person name="Liu J.Z."/>
            <person name="Shao H.Z."/>
            <person name="Wang X."/>
            <person name="Wang C.C."/>
            <person name="Yang T.C."/>
            <person name="Huo Q.B."/>
            <person name="Li W."/>
            <person name="Chen H.Y."/>
            <person name="Chen S.E."/>
            <person name="Zhou L.G."/>
            <person name="Ni X.B."/>
            <person name="Tian J.H."/>
            <person name="Sheng Y."/>
            <person name="Liu T."/>
            <person name="Pan Y.S."/>
            <person name="Xia L.Y."/>
            <person name="Li J."/>
            <person name="Zhao F."/>
            <person name="Cao W.C."/>
        </authorList>
    </citation>
    <scope>NUCLEOTIDE SEQUENCE</scope>
    <source>
        <strain evidence="2">Rmic-2018</strain>
    </source>
</reference>
<dbReference type="AlphaFoldDB" id="A0A9J6D9M1"/>
<proteinExistence type="predicted"/>
<feature type="region of interest" description="Disordered" evidence="1">
    <location>
        <begin position="1"/>
        <end position="210"/>
    </location>
</feature>
<reference evidence="2" key="2">
    <citation type="submission" date="2021-09" db="EMBL/GenBank/DDBJ databases">
        <authorList>
            <person name="Jia N."/>
            <person name="Wang J."/>
            <person name="Shi W."/>
            <person name="Du L."/>
            <person name="Sun Y."/>
            <person name="Zhan W."/>
            <person name="Jiang J."/>
            <person name="Wang Q."/>
            <person name="Zhang B."/>
            <person name="Ji P."/>
            <person name="Sakyi L.B."/>
            <person name="Cui X."/>
            <person name="Yuan T."/>
            <person name="Jiang B."/>
            <person name="Yang W."/>
            <person name="Lam T.T.-Y."/>
            <person name="Chang Q."/>
            <person name="Ding S."/>
            <person name="Wang X."/>
            <person name="Zhu J."/>
            <person name="Ruan X."/>
            <person name="Zhao L."/>
            <person name="Wei J."/>
            <person name="Que T."/>
            <person name="Du C."/>
            <person name="Cheng J."/>
            <person name="Dai P."/>
            <person name="Han X."/>
            <person name="Huang E."/>
            <person name="Gao Y."/>
            <person name="Liu J."/>
            <person name="Shao H."/>
            <person name="Ye R."/>
            <person name="Li L."/>
            <person name="Wei W."/>
            <person name="Wang X."/>
            <person name="Wang C."/>
            <person name="Huo Q."/>
            <person name="Li W."/>
            <person name="Guo W."/>
            <person name="Chen H."/>
            <person name="Chen S."/>
            <person name="Zhou L."/>
            <person name="Zhou L."/>
            <person name="Ni X."/>
            <person name="Tian J."/>
            <person name="Zhou Y."/>
            <person name="Sheng Y."/>
            <person name="Liu T."/>
            <person name="Pan Y."/>
            <person name="Xia L."/>
            <person name="Li J."/>
            <person name="Zhao F."/>
            <person name="Cao W."/>
        </authorList>
    </citation>
    <scope>NUCLEOTIDE SEQUENCE</scope>
    <source>
        <strain evidence="2">Rmic-2018</strain>
        <tissue evidence="2">Larvae</tissue>
    </source>
</reference>
<feature type="compositionally biased region" description="Polar residues" evidence="1">
    <location>
        <begin position="105"/>
        <end position="115"/>
    </location>
</feature>
<evidence type="ECO:0000313" key="3">
    <source>
        <dbReference type="Proteomes" id="UP000821866"/>
    </source>
</evidence>
<gene>
    <name evidence="2" type="ORF">HPB51_009627</name>
</gene>
<dbReference type="EMBL" id="JABSTU010000010">
    <property type="protein sequence ID" value="KAH8018641.1"/>
    <property type="molecule type" value="Genomic_DNA"/>
</dbReference>
<feature type="compositionally biased region" description="Low complexity" evidence="1">
    <location>
        <begin position="82"/>
        <end position="91"/>
    </location>
</feature>
<sequence>MVQEEAEANGVPPKAGRGKRQTAADQNVAGPSNEAAATKRPRGRPPKTSSEGPLAPTPIAPTPARKLRKATEVTQPEGENPSSSKKVAAKSPRIRRTKRSRSSSLESPNDTQARGQSVADPRRSSSASSEASHPRKRRSRSHRHVRSITSSSTMSRRSKRGNKRRHNRSRSSSRHGGRHGKARMAPSSRSSSVRGRRTRTGKTSKDRKKK</sequence>
<feature type="compositionally biased region" description="Basic residues" evidence="1">
    <location>
        <begin position="134"/>
        <end position="146"/>
    </location>
</feature>
<feature type="compositionally biased region" description="Basic residues" evidence="1">
    <location>
        <begin position="194"/>
        <end position="210"/>
    </location>
</feature>
<dbReference type="Proteomes" id="UP000821866">
    <property type="component" value="Chromosome 8"/>
</dbReference>
<comment type="caution">
    <text evidence="2">The sequence shown here is derived from an EMBL/GenBank/DDBJ whole genome shotgun (WGS) entry which is preliminary data.</text>
</comment>
<evidence type="ECO:0000256" key="1">
    <source>
        <dbReference type="SAM" id="MobiDB-lite"/>
    </source>
</evidence>
<dbReference type="VEuPathDB" id="VectorBase:LOC119176858"/>
<name>A0A9J6D9M1_RHIMP</name>
<evidence type="ECO:0000313" key="2">
    <source>
        <dbReference type="EMBL" id="KAH8018641.1"/>
    </source>
</evidence>
<feature type="compositionally biased region" description="Basic residues" evidence="1">
    <location>
        <begin position="156"/>
        <end position="182"/>
    </location>
</feature>
<keyword evidence="3" id="KW-1185">Reference proteome</keyword>
<feature type="compositionally biased region" description="Basic residues" evidence="1">
    <location>
        <begin position="92"/>
        <end position="101"/>
    </location>
</feature>
<accession>A0A9J6D9M1</accession>